<organism evidence="1 2">
    <name type="scientific">Georgenia halotolerans</name>
    <dbReference type="NCBI Taxonomy" id="3028317"/>
    <lineage>
        <taxon>Bacteria</taxon>
        <taxon>Bacillati</taxon>
        <taxon>Actinomycetota</taxon>
        <taxon>Actinomycetes</taxon>
        <taxon>Micrococcales</taxon>
        <taxon>Bogoriellaceae</taxon>
        <taxon>Georgenia</taxon>
    </lineage>
</organism>
<feature type="non-terminal residue" evidence="1">
    <location>
        <position position="73"/>
    </location>
</feature>
<sequence>MGSSAEGRDAVRVLEGQAASERAARALSAYFAELDERLAEGYDPELTHRVDATEVTPPHGDFMLVTEVGTGEV</sequence>
<evidence type="ECO:0000313" key="1">
    <source>
        <dbReference type="EMBL" id="MDD9205413.1"/>
    </source>
</evidence>
<accession>A0ABT5TTM5</accession>
<reference evidence="1" key="1">
    <citation type="submission" date="2023-02" db="EMBL/GenBank/DDBJ databases">
        <title>Georgenia sp.10Sc9-8, isolated from a soil sample collected from the Taklamakan desert.</title>
        <authorList>
            <person name="Liu S."/>
        </authorList>
    </citation>
    <scope>NUCLEOTIDE SEQUENCE</scope>
    <source>
        <strain evidence="1">10Sc9-8</strain>
    </source>
</reference>
<dbReference type="Proteomes" id="UP001165561">
    <property type="component" value="Unassembled WGS sequence"/>
</dbReference>
<evidence type="ECO:0000313" key="2">
    <source>
        <dbReference type="Proteomes" id="UP001165561"/>
    </source>
</evidence>
<protein>
    <submittedName>
        <fullName evidence="1">Uncharacterized protein</fullName>
    </submittedName>
</protein>
<dbReference type="EMBL" id="JARACI010000477">
    <property type="protein sequence ID" value="MDD9205413.1"/>
    <property type="molecule type" value="Genomic_DNA"/>
</dbReference>
<keyword evidence="2" id="KW-1185">Reference proteome</keyword>
<gene>
    <name evidence="1" type="ORF">PU560_02890</name>
</gene>
<proteinExistence type="predicted"/>
<name>A0ABT5TTM5_9MICO</name>
<comment type="caution">
    <text evidence="1">The sequence shown here is derived from an EMBL/GenBank/DDBJ whole genome shotgun (WGS) entry which is preliminary data.</text>
</comment>